<reference evidence="2" key="1">
    <citation type="journal article" date="2015" name="Mol. Plant Microbe Interact.">
        <title>Terminal bacteroid differentiation is associated with variable morphological changes in legume species belonging to the inverted repeat-lacking clade.</title>
        <authorList>
            <person name="Montiel J."/>
            <person name="Szucs A."/>
            <person name="Boboescu I.Z."/>
            <person name="Gherman V.D."/>
            <person name="Kondorosi E."/>
            <person name="Kereszt A."/>
        </authorList>
    </citation>
    <scope>NUCLEOTIDE SEQUENCE</scope>
</reference>
<name>A0A0U8SWL1_CICAR</name>
<keyword evidence="1" id="KW-1133">Transmembrane helix</keyword>
<gene>
    <name evidence="2" type="primary">NCR10</name>
</gene>
<evidence type="ECO:0000313" key="2">
    <source>
        <dbReference type="EMBL" id="DAA64984.1"/>
    </source>
</evidence>
<keyword evidence="1" id="KW-0472">Membrane</keyword>
<dbReference type="EMBL" id="BK009395">
    <property type="protein sequence ID" value="DAA64984.1"/>
    <property type="molecule type" value="Genomic_DNA"/>
</dbReference>
<protein>
    <submittedName>
        <fullName evidence="2">Nodule cysteine-rich protein 10</fullName>
    </submittedName>
</protein>
<dbReference type="AlphaFoldDB" id="A0A0U8SWL1"/>
<evidence type="ECO:0000256" key="1">
    <source>
        <dbReference type="SAM" id="Phobius"/>
    </source>
</evidence>
<organism evidence="2">
    <name type="scientific">Cicer arietinum</name>
    <name type="common">Chickpea</name>
    <name type="synonym">Garbanzo</name>
    <dbReference type="NCBI Taxonomy" id="3827"/>
    <lineage>
        <taxon>Eukaryota</taxon>
        <taxon>Viridiplantae</taxon>
        <taxon>Streptophyta</taxon>
        <taxon>Embryophyta</taxon>
        <taxon>Tracheophyta</taxon>
        <taxon>Spermatophyta</taxon>
        <taxon>Magnoliopsida</taxon>
        <taxon>eudicotyledons</taxon>
        <taxon>Gunneridae</taxon>
        <taxon>Pentapetalae</taxon>
        <taxon>rosids</taxon>
        <taxon>fabids</taxon>
        <taxon>Fabales</taxon>
        <taxon>Fabaceae</taxon>
        <taxon>Papilionoideae</taxon>
        <taxon>50 kb inversion clade</taxon>
        <taxon>NPAAA clade</taxon>
        <taxon>Hologalegina</taxon>
        <taxon>IRL clade</taxon>
        <taxon>Cicereae</taxon>
        <taxon>Cicer</taxon>
    </lineage>
</organism>
<feature type="transmembrane region" description="Helical" evidence="1">
    <location>
        <begin position="7"/>
        <end position="25"/>
    </location>
</feature>
<accession>A0A0U8SWL1</accession>
<proteinExistence type="predicted"/>
<sequence>MVGIVKFVRVMVFFFFLFNIGMNLVDMCKHPGSIPQCHWGWCICVIMMGPLPHPTIHNQLQ</sequence>
<keyword evidence="1" id="KW-0812">Transmembrane</keyword>